<sequence length="250" mass="26484">MYVDEMWLECMQGRAMQDVLAAKATKKRPPRRALGDLTNRPSTPVAVAVPPTPPAALPKRPALPRPEAKVEARPLATPQTPFSFVADHAETATPLPTTEATDEADVAASHELLSNLSPPPNTTAQRGLRLAVRACVLAVVVAASASAGSSLVHAAKAPVTEPVRAKAKFAWSVQTRRPMRPPRWASVRGVAPATTSRAARLDSVARFLAAARGVVHKLPPPPPPRSPAFAWTVRAKAFPAGPARRVVPPP</sequence>
<dbReference type="EMBL" id="CAKKNE010000003">
    <property type="protein sequence ID" value="CAH0372017.1"/>
    <property type="molecule type" value="Genomic_DNA"/>
</dbReference>
<keyword evidence="3" id="KW-1185">Reference proteome</keyword>
<proteinExistence type="predicted"/>
<protein>
    <submittedName>
        <fullName evidence="2">Uncharacterized protein</fullName>
    </submittedName>
</protein>
<organism evidence="2 3">
    <name type="scientific">Pelagomonas calceolata</name>
    <dbReference type="NCBI Taxonomy" id="35677"/>
    <lineage>
        <taxon>Eukaryota</taxon>
        <taxon>Sar</taxon>
        <taxon>Stramenopiles</taxon>
        <taxon>Ochrophyta</taxon>
        <taxon>Pelagophyceae</taxon>
        <taxon>Pelagomonadales</taxon>
        <taxon>Pelagomonadaceae</taxon>
        <taxon>Pelagomonas</taxon>
    </lineage>
</organism>
<dbReference type="Proteomes" id="UP000789595">
    <property type="component" value="Unassembled WGS sequence"/>
</dbReference>
<feature type="compositionally biased region" description="Pro residues" evidence="1">
    <location>
        <begin position="50"/>
        <end position="64"/>
    </location>
</feature>
<accession>A0A8J2SQI6</accession>
<evidence type="ECO:0000313" key="2">
    <source>
        <dbReference type="EMBL" id="CAH0372017.1"/>
    </source>
</evidence>
<dbReference type="AlphaFoldDB" id="A0A8J2SQI6"/>
<feature type="region of interest" description="Disordered" evidence="1">
    <location>
        <begin position="24"/>
        <end position="79"/>
    </location>
</feature>
<evidence type="ECO:0000313" key="3">
    <source>
        <dbReference type="Proteomes" id="UP000789595"/>
    </source>
</evidence>
<reference evidence="2" key="1">
    <citation type="submission" date="2021-11" db="EMBL/GenBank/DDBJ databases">
        <authorList>
            <consortium name="Genoscope - CEA"/>
            <person name="William W."/>
        </authorList>
    </citation>
    <scope>NUCLEOTIDE SEQUENCE</scope>
</reference>
<gene>
    <name evidence="2" type="ORF">PECAL_3P19900</name>
</gene>
<comment type="caution">
    <text evidence="2">The sequence shown here is derived from an EMBL/GenBank/DDBJ whole genome shotgun (WGS) entry which is preliminary data.</text>
</comment>
<name>A0A8J2SQI6_9STRA</name>
<evidence type="ECO:0000256" key="1">
    <source>
        <dbReference type="SAM" id="MobiDB-lite"/>
    </source>
</evidence>